<dbReference type="PROSITE" id="PS00105">
    <property type="entry name" value="AA_TRANSFER_CLASS_1"/>
    <property type="match status" value="1"/>
</dbReference>
<evidence type="ECO:0000313" key="8">
    <source>
        <dbReference type="EMBL" id="MBP1918759.1"/>
    </source>
</evidence>
<keyword evidence="9" id="KW-1185">Reference proteome</keyword>
<keyword evidence="4 6" id="KW-0808">Transferase</keyword>
<feature type="domain" description="Aminotransferase class I/classII large" evidence="7">
    <location>
        <begin position="31"/>
        <end position="389"/>
    </location>
</feature>
<dbReference type="Proteomes" id="UP001519271">
    <property type="component" value="Unassembled WGS sequence"/>
</dbReference>
<dbReference type="SUPFAM" id="SSF53383">
    <property type="entry name" value="PLP-dependent transferases"/>
    <property type="match status" value="1"/>
</dbReference>
<dbReference type="InterPro" id="IPR015422">
    <property type="entry name" value="PyrdxlP-dep_Trfase_small"/>
</dbReference>
<gene>
    <name evidence="8" type="ORF">J2Z34_001239</name>
</gene>
<dbReference type="Gene3D" id="3.40.640.10">
    <property type="entry name" value="Type I PLP-dependent aspartate aminotransferase-like (Major domain)"/>
    <property type="match status" value="1"/>
</dbReference>
<keyword evidence="3 6" id="KW-0032">Aminotransferase</keyword>
<dbReference type="InterPro" id="IPR050596">
    <property type="entry name" value="AspAT/PAT-like"/>
</dbReference>
<evidence type="ECO:0000256" key="5">
    <source>
        <dbReference type="ARBA" id="ARBA00022898"/>
    </source>
</evidence>
<dbReference type="Pfam" id="PF00155">
    <property type="entry name" value="Aminotran_1_2"/>
    <property type="match status" value="1"/>
</dbReference>
<evidence type="ECO:0000256" key="3">
    <source>
        <dbReference type="ARBA" id="ARBA00022576"/>
    </source>
</evidence>
<dbReference type="InterPro" id="IPR015421">
    <property type="entry name" value="PyrdxlP-dep_Trfase_major"/>
</dbReference>
<comment type="caution">
    <text evidence="8">The sequence shown here is derived from an EMBL/GenBank/DDBJ whole genome shotgun (WGS) entry which is preliminary data.</text>
</comment>
<dbReference type="InterPro" id="IPR004839">
    <property type="entry name" value="Aminotransferase_I/II_large"/>
</dbReference>
<evidence type="ECO:0000256" key="2">
    <source>
        <dbReference type="ARBA" id="ARBA00007441"/>
    </source>
</evidence>
<dbReference type="InterPro" id="IPR004838">
    <property type="entry name" value="NHTrfase_class1_PyrdxlP-BS"/>
</dbReference>
<proteinExistence type="inferred from homology"/>
<comment type="cofactor">
    <cofactor evidence="1 6">
        <name>pyridoxal 5'-phosphate</name>
        <dbReference type="ChEBI" id="CHEBI:597326"/>
    </cofactor>
</comment>
<reference evidence="8 9" key="1">
    <citation type="submission" date="2021-03" db="EMBL/GenBank/DDBJ databases">
        <title>Genomic Encyclopedia of Type Strains, Phase IV (KMG-IV): sequencing the most valuable type-strain genomes for metagenomic binning, comparative biology and taxonomic classification.</title>
        <authorList>
            <person name="Goeker M."/>
        </authorList>
    </citation>
    <scope>NUCLEOTIDE SEQUENCE [LARGE SCALE GENOMIC DNA]</scope>
    <source>
        <strain evidence="8 9">DSM 6139</strain>
    </source>
</reference>
<name>A0ABS4G2I4_9CLOT</name>
<evidence type="ECO:0000259" key="7">
    <source>
        <dbReference type="Pfam" id="PF00155"/>
    </source>
</evidence>
<organism evidence="8 9">
    <name type="scientific">Youngiibacter multivorans</name>
    <dbReference type="NCBI Taxonomy" id="937251"/>
    <lineage>
        <taxon>Bacteria</taxon>
        <taxon>Bacillati</taxon>
        <taxon>Bacillota</taxon>
        <taxon>Clostridia</taxon>
        <taxon>Eubacteriales</taxon>
        <taxon>Clostridiaceae</taxon>
        <taxon>Youngiibacter</taxon>
    </lineage>
</organism>
<dbReference type="Gene3D" id="3.90.1150.10">
    <property type="entry name" value="Aspartate Aminotransferase, domain 1"/>
    <property type="match status" value="1"/>
</dbReference>
<sequence length="397" mass="43499">MQYSTKAQSLTPSLTLAITAKAKELKDKGLDVVGFGAGEPDFNTPQNIIDAATKAMNEGKTKYTPASGINELKDAVAEKLLAENGLKYAREQVIISTGGKQCLANAFEALINEGDEVLIATPYWVSYPDLVTLSGGKSIFLDTKEENSYKITVEVLKAQVTDKSKVLVINSPNNPTGTIYSREELLEIAEFCREKDLFIISDEMYEKLIYGDEQHVSIASLSDDAYARTLVVGGFSKSYAMTGWRLGYAAGPKDLVKLMGSIQSHTTSNPTSFVQYAAVEALKGSQDSISKMNAEFAKRRDYMVERTMGIDGLSCIYPKGAFYVMMDVRKLMGKTYKGKTVKDSLDFSAFLLEDYLVAVVPGVAFGLEGFVRLSYATSMANIGKGFDRISEFVSLFE</sequence>
<evidence type="ECO:0000313" key="9">
    <source>
        <dbReference type="Proteomes" id="UP001519271"/>
    </source>
</evidence>
<comment type="similarity">
    <text evidence="2 6">Belongs to the class-I pyridoxal-phosphate-dependent aminotransferase family.</text>
</comment>
<keyword evidence="5" id="KW-0663">Pyridoxal phosphate</keyword>
<evidence type="ECO:0000256" key="4">
    <source>
        <dbReference type="ARBA" id="ARBA00022679"/>
    </source>
</evidence>
<evidence type="ECO:0000256" key="1">
    <source>
        <dbReference type="ARBA" id="ARBA00001933"/>
    </source>
</evidence>
<dbReference type="CDD" id="cd00609">
    <property type="entry name" value="AAT_like"/>
    <property type="match status" value="1"/>
</dbReference>
<dbReference type="PANTHER" id="PTHR46383">
    <property type="entry name" value="ASPARTATE AMINOTRANSFERASE"/>
    <property type="match status" value="1"/>
</dbReference>
<dbReference type="EC" id="2.6.1.-" evidence="6"/>
<dbReference type="PRINTS" id="PR00753">
    <property type="entry name" value="ACCSYNTHASE"/>
</dbReference>
<protein>
    <recommendedName>
        <fullName evidence="6">Aminotransferase</fullName>
        <ecNumber evidence="6">2.6.1.-</ecNumber>
    </recommendedName>
</protein>
<dbReference type="EMBL" id="JAGGKC010000008">
    <property type="protein sequence ID" value="MBP1918759.1"/>
    <property type="molecule type" value="Genomic_DNA"/>
</dbReference>
<evidence type="ECO:0000256" key="6">
    <source>
        <dbReference type="RuleBase" id="RU000481"/>
    </source>
</evidence>
<dbReference type="InterPro" id="IPR015424">
    <property type="entry name" value="PyrdxlP-dep_Trfase"/>
</dbReference>
<dbReference type="RefSeq" id="WP_209458984.1">
    <property type="nucleotide sequence ID" value="NZ_JAGGKC010000008.1"/>
</dbReference>
<accession>A0ABS4G2I4</accession>
<dbReference type="PANTHER" id="PTHR46383:SF1">
    <property type="entry name" value="ASPARTATE AMINOTRANSFERASE"/>
    <property type="match status" value="1"/>
</dbReference>
<dbReference type="GO" id="GO:0004069">
    <property type="term" value="F:L-aspartate:2-oxoglutarate aminotransferase activity"/>
    <property type="evidence" value="ECO:0007669"/>
    <property type="project" value="UniProtKB-EC"/>
</dbReference>